<dbReference type="EMBL" id="LVVM01002202">
    <property type="protein sequence ID" value="OJA17070.1"/>
    <property type="molecule type" value="Genomic_DNA"/>
</dbReference>
<protein>
    <submittedName>
        <fullName evidence="1">Uncharacterized protein</fullName>
    </submittedName>
</protein>
<organism evidence="1 2">
    <name type="scientific">Rhizopogon vesiculosus</name>
    <dbReference type="NCBI Taxonomy" id="180088"/>
    <lineage>
        <taxon>Eukaryota</taxon>
        <taxon>Fungi</taxon>
        <taxon>Dikarya</taxon>
        <taxon>Basidiomycota</taxon>
        <taxon>Agaricomycotina</taxon>
        <taxon>Agaricomycetes</taxon>
        <taxon>Agaricomycetidae</taxon>
        <taxon>Boletales</taxon>
        <taxon>Suillineae</taxon>
        <taxon>Rhizopogonaceae</taxon>
        <taxon>Rhizopogon</taxon>
    </lineage>
</organism>
<evidence type="ECO:0000313" key="2">
    <source>
        <dbReference type="Proteomes" id="UP000183567"/>
    </source>
</evidence>
<dbReference type="Proteomes" id="UP000183567">
    <property type="component" value="Unassembled WGS sequence"/>
</dbReference>
<gene>
    <name evidence="1" type="ORF">AZE42_14100</name>
</gene>
<name>A0A1J8Q5Y3_9AGAM</name>
<reference evidence="1 2" key="1">
    <citation type="submission" date="2016-03" db="EMBL/GenBank/DDBJ databases">
        <title>Comparative genomics of the ectomycorrhizal sister species Rhizopogon vinicolor and Rhizopogon vesiculosus (Basidiomycota: Boletales) reveals a divergence of the mating type B locus.</title>
        <authorList>
            <person name="Mujic A.B."/>
            <person name="Kuo A."/>
            <person name="Tritt A."/>
            <person name="Lipzen A."/>
            <person name="Chen C."/>
            <person name="Johnson J."/>
            <person name="Sharma A."/>
            <person name="Barry K."/>
            <person name="Grigoriev I.V."/>
            <person name="Spatafora J.W."/>
        </authorList>
    </citation>
    <scope>NUCLEOTIDE SEQUENCE [LARGE SCALE GENOMIC DNA]</scope>
    <source>
        <strain evidence="1 2">AM-OR11-056</strain>
    </source>
</reference>
<evidence type="ECO:0000313" key="1">
    <source>
        <dbReference type="EMBL" id="OJA17070.1"/>
    </source>
</evidence>
<accession>A0A1J8Q5Y3</accession>
<proteinExistence type="predicted"/>
<feature type="non-terminal residue" evidence="1">
    <location>
        <position position="18"/>
    </location>
</feature>
<sequence length="18" mass="1772">MATIASSTGSRLKTPPPG</sequence>
<dbReference type="AlphaFoldDB" id="A0A1J8Q5Y3"/>
<keyword evidence="2" id="KW-1185">Reference proteome</keyword>
<comment type="caution">
    <text evidence="1">The sequence shown here is derived from an EMBL/GenBank/DDBJ whole genome shotgun (WGS) entry which is preliminary data.</text>
</comment>